<dbReference type="Proteomes" id="UP001597090">
    <property type="component" value="Unassembled WGS sequence"/>
</dbReference>
<keyword evidence="1" id="KW-1133">Transmembrane helix</keyword>
<evidence type="ECO:0000313" key="3">
    <source>
        <dbReference type="Proteomes" id="UP001597090"/>
    </source>
</evidence>
<evidence type="ECO:0000313" key="2">
    <source>
        <dbReference type="EMBL" id="MFD0738498.1"/>
    </source>
</evidence>
<keyword evidence="1" id="KW-0472">Membrane</keyword>
<evidence type="ECO:0000256" key="1">
    <source>
        <dbReference type="SAM" id="Phobius"/>
    </source>
</evidence>
<dbReference type="EMBL" id="JBHTIH010000002">
    <property type="protein sequence ID" value="MFD0738498.1"/>
    <property type="molecule type" value="Genomic_DNA"/>
</dbReference>
<feature type="transmembrane region" description="Helical" evidence="1">
    <location>
        <begin position="115"/>
        <end position="135"/>
    </location>
</feature>
<accession>A0ABW2YJN5</accession>
<dbReference type="InterPro" id="IPR046289">
    <property type="entry name" value="DUF6326"/>
</dbReference>
<gene>
    <name evidence="2" type="ORF">ACFQZQ_04250</name>
</gene>
<feature type="transmembrane region" description="Helical" evidence="1">
    <location>
        <begin position="21"/>
        <end position="41"/>
    </location>
</feature>
<feature type="transmembrane region" description="Helical" evidence="1">
    <location>
        <begin position="61"/>
        <end position="85"/>
    </location>
</feature>
<comment type="caution">
    <text evidence="2">The sequence shown here is derived from an EMBL/GenBank/DDBJ whole genome shotgun (WGS) entry which is preliminary data.</text>
</comment>
<name>A0ABW2YJN5_9GAMM</name>
<keyword evidence="1" id="KW-0812">Transmembrane</keyword>
<sequence length="143" mass="15963">MPTRRSTPPLQEFTAPVQLKLSALWASVMCCYLYGDFFSLFQPGKLKGMLEGEIAPLGAVTQGVLLGVTISMAIPSLMIFLSMVLRPVVNRWTNIVVGVLYTLFVLVTMPGAWAFYLFLGTLDMILTGLVVWFAWTWPRRDLA</sequence>
<feature type="transmembrane region" description="Helical" evidence="1">
    <location>
        <begin position="92"/>
        <end position="109"/>
    </location>
</feature>
<proteinExistence type="predicted"/>
<protein>
    <submittedName>
        <fullName evidence="2">DUF6326 family protein</fullName>
    </submittedName>
</protein>
<dbReference type="RefSeq" id="WP_386811416.1">
    <property type="nucleotide sequence ID" value="NZ_JBHTIH010000002.1"/>
</dbReference>
<reference evidence="3" key="1">
    <citation type="journal article" date="2019" name="Int. J. Syst. Evol. Microbiol.">
        <title>The Global Catalogue of Microorganisms (GCM) 10K type strain sequencing project: providing services to taxonomists for standard genome sequencing and annotation.</title>
        <authorList>
            <consortium name="The Broad Institute Genomics Platform"/>
            <consortium name="The Broad Institute Genome Sequencing Center for Infectious Disease"/>
            <person name="Wu L."/>
            <person name="Ma J."/>
        </authorList>
    </citation>
    <scope>NUCLEOTIDE SEQUENCE [LARGE SCALE GENOMIC DNA]</scope>
    <source>
        <strain evidence="3">CCUG 55491</strain>
    </source>
</reference>
<organism evidence="2 3">
    <name type="scientific">Lysobacter koreensis</name>
    <dbReference type="NCBI Taxonomy" id="266122"/>
    <lineage>
        <taxon>Bacteria</taxon>
        <taxon>Pseudomonadati</taxon>
        <taxon>Pseudomonadota</taxon>
        <taxon>Gammaproteobacteria</taxon>
        <taxon>Lysobacterales</taxon>
        <taxon>Lysobacteraceae</taxon>
        <taxon>Lysobacter</taxon>
    </lineage>
</organism>
<keyword evidence="3" id="KW-1185">Reference proteome</keyword>
<dbReference type="Pfam" id="PF19851">
    <property type="entry name" value="DUF6326"/>
    <property type="match status" value="1"/>
</dbReference>